<dbReference type="GO" id="GO:0004357">
    <property type="term" value="F:glutamate-cysteine ligase activity"/>
    <property type="evidence" value="ECO:0007669"/>
    <property type="project" value="InterPro"/>
</dbReference>
<dbReference type="Pfam" id="PF04107">
    <property type="entry name" value="GCS2"/>
    <property type="match status" value="1"/>
</dbReference>
<dbReference type="PANTHER" id="PTHR36510:SF1">
    <property type="entry name" value="GLUTAMATE--CYSTEINE LIGASE 2-RELATED"/>
    <property type="match status" value="1"/>
</dbReference>
<dbReference type="PANTHER" id="PTHR36510">
    <property type="entry name" value="GLUTAMATE--CYSTEINE LIGASE 2-RELATED"/>
    <property type="match status" value="1"/>
</dbReference>
<dbReference type="Gene3D" id="3.30.590.20">
    <property type="match status" value="1"/>
</dbReference>
<dbReference type="SUPFAM" id="SSF55931">
    <property type="entry name" value="Glutamine synthetase/guanido kinase"/>
    <property type="match status" value="1"/>
</dbReference>
<accession>A0A2H4ZPZ4</accession>
<gene>
    <name evidence="1" type="ORF">PLO_602</name>
</gene>
<dbReference type="EMBL" id="MG264610">
    <property type="protein sequence ID" value="AUG32588.1"/>
    <property type="molecule type" value="Genomic_DNA"/>
</dbReference>
<dbReference type="InterPro" id="IPR050141">
    <property type="entry name" value="GCL_type2/YbdK_subfam"/>
</dbReference>
<dbReference type="NCBIfam" id="TIGR02048">
    <property type="entry name" value="gshA_cyano"/>
    <property type="match status" value="1"/>
</dbReference>
<evidence type="ECO:0000313" key="1">
    <source>
        <dbReference type="EMBL" id="AUG32588.1"/>
    </source>
</evidence>
<protein>
    <recommendedName>
        <fullName evidence="2">Glutamate--cysteine ligase</fullName>
    </recommendedName>
</protein>
<reference evidence="1" key="1">
    <citation type="submission" date="2017-10" db="EMBL/GenBank/DDBJ databases">
        <title>Paulinella longichromatophora chromatophore genome.</title>
        <authorList>
            <person name="Lhee D."/>
            <person name="Yoon H.S."/>
        </authorList>
    </citation>
    <scope>NUCLEOTIDE SEQUENCE</scope>
</reference>
<geneLocation type="plastid" evidence="1"/>
<dbReference type="AlphaFoldDB" id="A0A2H4ZPZ4"/>
<name>A0A2H4ZPZ4_9EUKA</name>
<evidence type="ECO:0008006" key="2">
    <source>
        <dbReference type="Google" id="ProtNLM"/>
    </source>
</evidence>
<keyword evidence="1" id="KW-0934">Plastid</keyword>
<dbReference type="GO" id="GO:0042398">
    <property type="term" value="P:modified amino acid biosynthetic process"/>
    <property type="evidence" value="ECO:0007669"/>
    <property type="project" value="InterPro"/>
</dbReference>
<proteinExistence type="predicted"/>
<organism evidence="1">
    <name type="scientific">Paulinella longichromatophora</name>
    <dbReference type="NCBI Taxonomy" id="1708747"/>
    <lineage>
        <taxon>Eukaryota</taxon>
        <taxon>Sar</taxon>
        <taxon>Rhizaria</taxon>
        <taxon>Cercozoa</taxon>
        <taxon>Imbricatea</taxon>
        <taxon>Silicofilosea</taxon>
        <taxon>Euglyphida</taxon>
        <taxon>Paulinellidae</taxon>
        <taxon>Paulinella</taxon>
    </lineage>
</organism>
<dbReference type="InterPro" id="IPR014746">
    <property type="entry name" value="Gln_synth/guanido_kin_cat_dom"/>
</dbReference>
<dbReference type="InterPro" id="IPR011792">
    <property type="entry name" value="GshA_cyano"/>
</dbReference>
<sequence length="377" mass="42902">MNSPLLLKGFEVELFTGKADGTVVGIASDAARALTGFVTEPDQRNIEYTTPPHASYDQQLIFLVEPRLRLRTWLSKRGLTILPGSTLSMGNSHYFERSNPDNPYHDIIESKYGTRVVTASIHINLGISDMDFLFASCRLIRCEAALLLALSASSPFLDGKVCDAHSQRWKQFPLTPSEVPLFIDHQNYINWMETQLVLGTMHNQRHLWTSVRPNGEHRPYDVNRLELRICDLVCDPKVLLAITAFIELRLISLMNKREYYDPLIASNLSPTELAIMADLNDQAAAQYSLDATLLNWRNGERIYARDWIKKDLEEMKTLASSYDLTKILRPLDNILERGNQSMIWLNDIKKGLTIPQILSKEIVEMAKQDNNLVAMLI</sequence>
<dbReference type="InterPro" id="IPR006336">
    <property type="entry name" value="GCS2"/>
</dbReference>